<keyword evidence="1" id="KW-0319">Glycerol metabolism</keyword>
<evidence type="ECO:0000256" key="1">
    <source>
        <dbReference type="PIRNR" id="PIRNR016897"/>
    </source>
</evidence>
<dbReference type="GO" id="GO:0045893">
    <property type="term" value="P:positive regulation of DNA-templated transcription"/>
    <property type="evidence" value="ECO:0007669"/>
    <property type="project" value="TreeGrafter"/>
</dbReference>
<name>A0A511W7S7_9BACI</name>
<dbReference type="Proteomes" id="UP000321440">
    <property type="component" value="Unassembled WGS sequence"/>
</dbReference>
<dbReference type="GO" id="GO:0001072">
    <property type="term" value="F:transcription antitermination factor activity, RNA binding"/>
    <property type="evidence" value="ECO:0007669"/>
    <property type="project" value="TreeGrafter"/>
</dbReference>
<dbReference type="SUPFAM" id="SSF110391">
    <property type="entry name" value="GlpP-like"/>
    <property type="match status" value="1"/>
</dbReference>
<dbReference type="GO" id="GO:0006071">
    <property type="term" value="P:glycerol metabolic process"/>
    <property type="evidence" value="ECO:0007669"/>
    <property type="project" value="UniProtKB-UniRule"/>
</dbReference>
<protein>
    <recommendedName>
        <fullName evidence="1">Glycerol uptake operon antiterminator regulatory protein</fullName>
    </recommendedName>
</protein>
<evidence type="ECO:0000313" key="3">
    <source>
        <dbReference type="Proteomes" id="UP000321440"/>
    </source>
</evidence>
<dbReference type="Gene3D" id="3.20.20.70">
    <property type="entry name" value="Aldolase class I"/>
    <property type="match status" value="1"/>
</dbReference>
<dbReference type="GO" id="GO:0003723">
    <property type="term" value="F:RNA binding"/>
    <property type="evidence" value="ECO:0007669"/>
    <property type="project" value="UniProtKB-KW"/>
</dbReference>
<keyword evidence="1" id="KW-0694">RNA-binding</keyword>
<proteinExistence type="predicted"/>
<comment type="caution">
    <text evidence="2">The sequence shown here is derived from an EMBL/GenBank/DDBJ whole genome shotgun (WGS) entry which is preliminary data.</text>
</comment>
<dbReference type="AlphaFoldDB" id="A0A511W7S7"/>
<dbReference type="Pfam" id="PF04309">
    <property type="entry name" value="G3P_antiterm"/>
    <property type="match status" value="1"/>
</dbReference>
<reference evidence="2 3" key="1">
    <citation type="submission" date="2019-07" db="EMBL/GenBank/DDBJ databases">
        <title>Whole genome shotgun sequence of Alkalibacillus haloalkaliphilus NBRC 103110.</title>
        <authorList>
            <person name="Hosoyama A."/>
            <person name="Uohara A."/>
            <person name="Ohji S."/>
            <person name="Ichikawa N."/>
        </authorList>
    </citation>
    <scope>NUCLEOTIDE SEQUENCE [LARGE SCALE GENOMIC DNA]</scope>
    <source>
        <strain evidence="2 3">NBRC 103110</strain>
    </source>
</reference>
<organism evidence="2 3">
    <name type="scientific">Alkalibacillus haloalkaliphilus</name>
    <dbReference type="NCBI Taxonomy" id="94136"/>
    <lineage>
        <taxon>Bacteria</taxon>
        <taxon>Bacillati</taxon>
        <taxon>Bacillota</taxon>
        <taxon>Bacilli</taxon>
        <taxon>Bacillales</taxon>
        <taxon>Bacillaceae</taxon>
        <taxon>Alkalibacillus</taxon>
    </lineage>
</organism>
<keyword evidence="3" id="KW-1185">Reference proteome</keyword>
<dbReference type="InterPro" id="IPR006699">
    <property type="entry name" value="GlpP"/>
</dbReference>
<dbReference type="InterPro" id="IPR013785">
    <property type="entry name" value="Aldolase_TIM"/>
</dbReference>
<evidence type="ECO:0000313" key="2">
    <source>
        <dbReference type="EMBL" id="GEN46771.1"/>
    </source>
</evidence>
<dbReference type="RefSeq" id="WP_146817865.1">
    <property type="nucleotide sequence ID" value="NZ_BJYA01000018.1"/>
</dbReference>
<keyword evidence="1" id="KW-0805">Transcription regulation</keyword>
<accession>A0A511W7S7</accession>
<comment type="function">
    <text evidence="1">Regulates expression of the glpD operon. In the presence of glycerol 3-phosphate (G3P) causes antitermination of transcription of glpD at the inverted repeat of the leader region to enhance its transcription. Binds and stabilizes glpD leader mRNA.</text>
</comment>
<dbReference type="PIRSF" id="PIRSF016897">
    <property type="entry name" value="GlpP"/>
    <property type="match status" value="1"/>
</dbReference>
<dbReference type="OrthoDB" id="9799580at2"/>
<dbReference type="EMBL" id="BJYA01000018">
    <property type="protein sequence ID" value="GEN46771.1"/>
    <property type="molecule type" value="Genomic_DNA"/>
</dbReference>
<sequence length="187" mass="21052">MLHNQRILPAVKQMKDYDKLLESDTEVIVLLETRISSLKSMVKYAKRANKKVIVHADLIQGLKTDNYGMEYLGQDVKPDGIISTRTNVIQLAKKYKLTAIQRMFLIDSQAIEHNLNLIEQTKPDFVEVLPGVMPHVISDIKSTLDEHNIKIIAGGLIRTQQDVDEAIQAGATAISTSLKELWDFNLA</sequence>
<dbReference type="PANTHER" id="PTHR35787:SF1">
    <property type="entry name" value="GLYCEROL UPTAKE OPERON ANTITERMINATOR REGULATORY PROTEIN"/>
    <property type="match status" value="1"/>
</dbReference>
<gene>
    <name evidence="2" type="primary">glpP</name>
    <name evidence="2" type="ORF">AHA02nite_25470</name>
</gene>
<dbReference type="PANTHER" id="PTHR35787">
    <property type="entry name" value="GLYCEROL UPTAKE OPERON ANTITERMINATOR REGULATORY PROTEIN"/>
    <property type="match status" value="1"/>
</dbReference>
<keyword evidence="1" id="KW-0804">Transcription</keyword>